<dbReference type="Gene3D" id="3.40.50.360">
    <property type="match status" value="1"/>
</dbReference>
<dbReference type="PANTHER" id="PTHR43717:SF1">
    <property type="entry name" value="ANAEROBIC NITRIC OXIDE REDUCTASE FLAVORUBREDOXIN"/>
    <property type="match status" value="1"/>
</dbReference>
<dbReference type="AlphaFoldDB" id="A0AA94HPZ1"/>
<dbReference type="Pfam" id="PF00258">
    <property type="entry name" value="Flavodoxin_1"/>
    <property type="match status" value="1"/>
</dbReference>
<organism evidence="3 4">
    <name type="scientific">Desulfovibrio desulfuricans</name>
    <dbReference type="NCBI Taxonomy" id="876"/>
    <lineage>
        <taxon>Bacteria</taxon>
        <taxon>Pseudomonadati</taxon>
        <taxon>Thermodesulfobacteriota</taxon>
        <taxon>Desulfovibrionia</taxon>
        <taxon>Desulfovibrionales</taxon>
        <taxon>Desulfovibrionaceae</taxon>
        <taxon>Desulfovibrio</taxon>
    </lineage>
</organism>
<dbReference type="InterPro" id="IPR045761">
    <property type="entry name" value="ODP_dom"/>
</dbReference>
<dbReference type="EMBL" id="FPIW01000002">
    <property type="protein sequence ID" value="SFW12190.1"/>
    <property type="molecule type" value="Genomic_DNA"/>
</dbReference>
<dbReference type="InterPro" id="IPR001279">
    <property type="entry name" value="Metallo-B-lactamas"/>
</dbReference>
<proteinExistence type="inferred from homology"/>
<sequence length="402" mass="45380">MQPVEIKKDIYWIGYVDYDHRDFHGYSRSPDGSTYNAYLIKDEKNVLMDTVSSGCEGTLLCRMAKVLEPEKVDYIVCNHMELDHAGALEAIVERCKPEKIFVSQAGLKSMAGYFSCKDWPVQAVKSGDSISIGKRTIVFQETRMLHWPDSMVSYIPEERLLISNDIFGQNIASSARFVDDFDDDGEYLRRVKEYYYNIVLPYSPMVLKALPIVEQLDIDMIAPDHGLIHRGEKAVRRIIDLYRTMAEQKPQQRALIFYDTMWQSTESMAYAACSGLEENGVPTRIMSVKSNHHSAIMTELADCGAVLAGSPTHNNTVLPLVAAQLTYMKGLRPLNRVGAAFGSFGWSGEAPRQLHEHLAGMHMVMPVEPVKCNWRPDRDVLKACHDMGKTVAETLKKKCQEG</sequence>
<dbReference type="InterPro" id="IPR008254">
    <property type="entry name" value="Flavodoxin/NO_synth"/>
</dbReference>
<dbReference type="GO" id="GO:0046872">
    <property type="term" value="F:metal ion binding"/>
    <property type="evidence" value="ECO:0007669"/>
    <property type="project" value="InterPro"/>
</dbReference>
<dbReference type="GO" id="GO:0009055">
    <property type="term" value="F:electron transfer activity"/>
    <property type="evidence" value="ECO:0007669"/>
    <property type="project" value="InterPro"/>
</dbReference>
<dbReference type="SMART" id="SM00849">
    <property type="entry name" value="Lactamase_B"/>
    <property type="match status" value="1"/>
</dbReference>
<comment type="caution">
    <text evidence="3">The sequence shown here is derived from an EMBL/GenBank/DDBJ whole genome shotgun (WGS) entry which is preliminary data.</text>
</comment>
<comment type="similarity">
    <text evidence="1">In the N-terminal section; belongs to the zinc metallo-hydrolase group 3 family.</text>
</comment>
<dbReference type="Gene3D" id="3.60.15.10">
    <property type="entry name" value="Ribonuclease Z/Hydroxyacylglutathione hydrolase-like"/>
    <property type="match status" value="1"/>
</dbReference>
<dbReference type="Proteomes" id="UP000182680">
    <property type="component" value="Unassembled WGS sequence"/>
</dbReference>
<reference evidence="4" key="1">
    <citation type="submission" date="2016-11" db="EMBL/GenBank/DDBJ databases">
        <authorList>
            <person name="Jaros S."/>
            <person name="Januszkiewicz K."/>
            <person name="Wedrychowicz H."/>
        </authorList>
    </citation>
    <scope>NUCLEOTIDE SEQUENCE [LARGE SCALE GENOMIC DNA]</scope>
    <source>
        <strain evidence="4">DSM 7057</strain>
    </source>
</reference>
<dbReference type="CDD" id="cd07709">
    <property type="entry name" value="flavodiiron_proteins_MBL-fold"/>
    <property type="match status" value="1"/>
</dbReference>
<dbReference type="PROSITE" id="PS50902">
    <property type="entry name" value="FLAVODOXIN_LIKE"/>
    <property type="match status" value="1"/>
</dbReference>
<evidence type="ECO:0000313" key="4">
    <source>
        <dbReference type="Proteomes" id="UP000182680"/>
    </source>
</evidence>
<dbReference type="PANTHER" id="PTHR43717">
    <property type="entry name" value="ANAEROBIC NITRIC OXIDE REDUCTASE FLAVORUBREDOXIN"/>
    <property type="match status" value="1"/>
</dbReference>
<dbReference type="InterPro" id="IPR036866">
    <property type="entry name" value="RibonucZ/Hydroxyglut_hydro"/>
</dbReference>
<feature type="domain" description="Flavodoxin-like" evidence="2">
    <location>
        <begin position="254"/>
        <end position="392"/>
    </location>
</feature>
<dbReference type="RefSeq" id="WP_012625632.1">
    <property type="nucleotide sequence ID" value="NZ_FPIW01000002.1"/>
</dbReference>
<dbReference type="InterPro" id="IPR016440">
    <property type="entry name" value="Rubredoxin-O_OxRdtase"/>
</dbReference>
<gene>
    <name evidence="3" type="ORF">SAMN02910291_00072</name>
</gene>
<evidence type="ECO:0000313" key="3">
    <source>
        <dbReference type="EMBL" id="SFW12190.1"/>
    </source>
</evidence>
<dbReference type="OMA" id="PNTPIYC"/>
<name>A0AA94HPZ1_DESDE</name>
<dbReference type="InterPro" id="IPR029039">
    <property type="entry name" value="Flavoprotein-like_sf"/>
</dbReference>
<evidence type="ECO:0000259" key="2">
    <source>
        <dbReference type="PROSITE" id="PS50902"/>
    </source>
</evidence>
<dbReference type="Pfam" id="PF19583">
    <property type="entry name" value="ODP"/>
    <property type="match status" value="1"/>
</dbReference>
<dbReference type="SUPFAM" id="SSF52218">
    <property type="entry name" value="Flavoproteins"/>
    <property type="match status" value="1"/>
</dbReference>
<dbReference type="GO" id="GO:0016491">
    <property type="term" value="F:oxidoreductase activity"/>
    <property type="evidence" value="ECO:0007669"/>
    <property type="project" value="InterPro"/>
</dbReference>
<dbReference type="GO" id="GO:0010181">
    <property type="term" value="F:FMN binding"/>
    <property type="evidence" value="ECO:0007669"/>
    <property type="project" value="InterPro"/>
</dbReference>
<protein>
    <submittedName>
        <fullName evidence="3">Flavorubredoxin</fullName>
    </submittedName>
</protein>
<dbReference type="SUPFAM" id="SSF56281">
    <property type="entry name" value="Metallo-hydrolase/oxidoreductase"/>
    <property type="match status" value="1"/>
</dbReference>
<evidence type="ECO:0000256" key="1">
    <source>
        <dbReference type="ARBA" id="ARBA00007121"/>
    </source>
</evidence>
<accession>A0AA94HPZ1</accession>
<dbReference type="PIRSF" id="PIRSF005243">
    <property type="entry name" value="ROO"/>
    <property type="match status" value="1"/>
</dbReference>